<accession>A0A2W1ETL2</accession>
<dbReference type="Gene3D" id="3.40.50.300">
    <property type="entry name" value="P-loop containing nucleotide triphosphate hydrolases"/>
    <property type="match status" value="1"/>
</dbReference>
<dbReference type="PANTHER" id="PTHR23070">
    <property type="entry name" value="BCS1 AAA-TYPE ATPASE"/>
    <property type="match status" value="1"/>
</dbReference>
<dbReference type="KEGG" id="ptrr:6342106"/>
<feature type="domain" description="Mitochondrial chaperone BCS1-like ATPase lid" evidence="3">
    <location>
        <begin position="30"/>
        <end position="137"/>
    </location>
</feature>
<evidence type="ECO:0000256" key="2">
    <source>
        <dbReference type="ARBA" id="ARBA00022840"/>
    </source>
</evidence>
<dbReference type="Proteomes" id="UP000245464">
    <property type="component" value="Chromosome 4"/>
</dbReference>
<dbReference type="InterPro" id="IPR057495">
    <property type="entry name" value="AAA_lid_BCS1"/>
</dbReference>
<evidence type="ECO:0000259" key="3">
    <source>
        <dbReference type="Pfam" id="PF25426"/>
    </source>
</evidence>
<protein>
    <recommendedName>
        <fullName evidence="3">Mitochondrial chaperone BCS1-like ATPase lid domain-containing protein</fullName>
    </recommendedName>
</protein>
<evidence type="ECO:0000313" key="5">
    <source>
        <dbReference type="Proteomes" id="UP000245464"/>
    </source>
</evidence>
<sequence length="156" mass="17420">MTTNYPEKLDSALIRPGRVDLQIKFTLATREQMQEIFRRMYSNDADVVMKPKNTNKTPTAAGVKKKKQQHASKAGVAGGITVPLRPSFVTLDPKRLNAMAKQFAESLPEDTFSPAEIQGYLLMRKTDPEGALSGVQEWKEALMEAKKKGKKVVEIK</sequence>
<dbReference type="GO" id="GO:0005524">
    <property type="term" value="F:ATP binding"/>
    <property type="evidence" value="ECO:0007669"/>
    <property type="project" value="UniProtKB-KW"/>
</dbReference>
<dbReference type="RefSeq" id="XP_001934203.2">
    <property type="nucleotide sequence ID" value="XM_001934168.2"/>
</dbReference>
<keyword evidence="2" id="KW-0067">ATP-binding</keyword>
<keyword evidence="1" id="KW-0547">Nucleotide-binding</keyword>
<evidence type="ECO:0000313" key="4">
    <source>
        <dbReference type="EMBL" id="KAF7571934.1"/>
    </source>
</evidence>
<dbReference type="Gene3D" id="1.10.8.60">
    <property type="match status" value="1"/>
</dbReference>
<dbReference type="Pfam" id="PF25426">
    <property type="entry name" value="AAA_lid_BCS1"/>
    <property type="match status" value="1"/>
</dbReference>
<proteinExistence type="predicted"/>
<evidence type="ECO:0000256" key="1">
    <source>
        <dbReference type="ARBA" id="ARBA00022741"/>
    </source>
</evidence>
<gene>
    <name evidence="4" type="ORF">PtrM4_094340</name>
</gene>
<organism evidence="4 5">
    <name type="scientific">Pyrenophora tritici-repentis</name>
    <dbReference type="NCBI Taxonomy" id="45151"/>
    <lineage>
        <taxon>Eukaryota</taxon>
        <taxon>Fungi</taxon>
        <taxon>Dikarya</taxon>
        <taxon>Ascomycota</taxon>
        <taxon>Pezizomycotina</taxon>
        <taxon>Dothideomycetes</taxon>
        <taxon>Pleosporomycetidae</taxon>
        <taxon>Pleosporales</taxon>
        <taxon>Pleosporineae</taxon>
        <taxon>Pleosporaceae</taxon>
        <taxon>Pyrenophora</taxon>
    </lineage>
</organism>
<comment type="caution">
    <text evidence="4">The sequence shown here is derived from an EMBL/GenBank/DDBJ whole genome shotgun (WGS) entry which is preliminary data.</text>
</comment>
<dbReference type="GeneID" id="6342106"/>
<dbReference type="AlphaFoldDB" id="A0A2W1ETL2"/>
<dbReference type="InterPro" id="IPR050747">
    <property type="entry name" value="Mitochondrial_chaperone_BCS1"/>
</dbReference>
<dbReference type="SUPFAM" id="SSF52540">
    <property type="entry name" value="P-loop containing nucleoside triphosphate hydrolases"/>
    <property type="match status" value="1"/>
</dbReference>
<name>A0A2W1ETL2_9PLEO</name>
<dbReference type="EMBL" id="NQIK02000004">
    <property type="protein sequence ID" value="KAF7571934.1"/>
    <property type="molecule type" value="Genomic_DNA"/>
</dbReference>
<dbReference type="InterPro" id="IPR027417">
    <property type="entry name" value="P-loop_NTPase"/>
</dbReference>
<reference evidence="4" key="1">
    <citation type="journal article" date="2018" name="BMC Genomics">
        <title>Comparative genomics of the wheat fungal pathogen Pyrenophora tritici-repentis reveals chromosomal variations and genome plasticity.</title>
        <authorList>
            <person name="Moolhuijzen P."/>
            <person name="See P.T."/>
            <person name="Hane J.K."/>
            <person name="Shi G."/>
            <person name="Liu Z."/>
            <person name="Oliver R.P."/>
            <person name="Moffat C.S."/>
        </authorList>
    </citation>
    <scope>NUCLEOTIDE SEQUENCE [LARGE SCALE GENOMIC DNA]</scope>
    <source>
        <strain evidence="4">M4</strain>
    </source>
</reference>